<dbReference type="InterPro" id="IPR003495">
    <property type="entry name" value="CobW/HypB/UreG_nucleotide-bd"/>
</dbReference>
<dbReference type="OrthoDB" id="272672at2759"/>
<dbReference type="AlphaFoldDB" id="A0A1X6PJZ2"/>
<keyword evidence="4" id="KW-1185">Reference proteome</keyword>
<feature type="compositionally biased region" description="Acidic residues" evidence="1">
    <location>
        <begin position="596"/>
        <end position="620"/>
    </location>
</feature>
<name>A0A1X6PJZ2_PORUM</name>
<feature type="compositionally biased region" description="Polar residues" evidence="1">
    <location>
        <begin position="624"/>
        <end position="633"/>
    </location>
</feature>
<evidence type="ECO:0000313" key="4">
    <source>
        <dbReference type="Proteomes" id="UP000218209"/>
    </source>
</evidence>
<protein>
    <recommendedName>
        <fullName evidence="2">CobW C-terminal domain-containing protein</fullName>
    </recommendedName>
</protein>
<dbReference type="PANTHER" id="PTHR43603">
    <property type="entry name" value="COBW DOMAIN-CONTAINING PROTEIN DDB_G0274527"/>
    <property type="match status" value="1"/>
</dbReference>
<feature type="compositionally biased region" description="Basic and acidic residues" evidence="1">
    <location>
        <begin position="510"/>
        <end position="520"/>
    </location>
</feature>
<dbReference type="Gene3D" id="3.40.50.300">
    <property type="entry name" value="P-loop containing nucleotide triphosphate hydrolases"/>
    <property type="match status" value="1"/>
</dbReference>
<feature type="compositionally biased region" description="Low complexity" evidence="1">
    <location>
        <begin position="156"/>
        <end position="184"/>
    </location>
</feature>
<evidence type="ECO:0000313" key="3">
    <source>
        <dbReference type="EMBL" id="OSX80993.1"/>
    </source>
</evidence>
<dbReference type="InterPro" id="IPR051927">
    <property type="entry name" value="Zn_Chap_cDPG_Synth"/>
</dbReference>
<feature type="compositionally biased region" description="Acidic residues" evidence="1">
    <location>
        <begin position="265"/>
        <end position="275"/>
    </location>
</feature>
<feature type="region of interest" description="Disordered" evidence="1">
    <location>
        <begin position="239"/>
        <end position="293"/>
    </location>
</feature>
<organism evidence="3 4">
    <name type="scientific">Porphyra umbilicalis</name>
    <name type="common">Purple laver</name>
    <name type="synonym">Red alga</name>
    <dbReference type="NCBI Taxonomy" id="2786"/>
    <lineage>
        <taxon>Eukaryota</taxon>
        <taxon>Rhodophyta</taxon>
        <taxon>Bangiophyceae</taxon>
        <taxon>Bangiales</taxon>
        <taxon>Bangiaceae</taxon>
        <taxon>Porphyra</taxon>
    </lineage>
</organism>
<feature type="region of interest" description="Disordered" evidence="1">
    <location>
        <begin position="510"/>
        <end position="547"/>
    </location>
</feature>
<dbReference type="EMBL" id="KV918766">
    <property type="protein sequence ID" value="OSX80993.1"/>
    <property type="molecule type" value="Genomic_DNA"/>
</dbReference>
<dbReference type="Pfam" id="PF02492">
    <property type="entry name" value="cobW"/>
    <property type="match status" value="2"/>
</dbReference>
<evidence type="ECO:0000256" key="1">
    <source>
        <dbReference type="SAM" id="MobiDB-lite"/>
    </source>
</evidence>
<dbReference type="PANTHER" id="PTHR43603:SF1">
    <property type="entry name" value="ZINC-REGULATED GTPASE METALLOPROTEIN ACTIVATOR 1"/>
    <property type="match status" value="1"/>
</dbReference>
<proteinExistence type="predicted"/>
<dbReference type="CDD" id="cd03112">
    <property type="entry name" value="CobW-like"/>
    <property type="match status" value="1"/>
</dbReference>
<reference evidence="3 4" key="1">
    <citation type="submission" date="2017-03" db="EMBL/GenBank/DDBJ databases">
        <title>WGS assembly of Porphyra umbilicalis.</title>
        <authorList>
            <person name="Brawley S.H."/>
            <person name="Blouin N.A."/>
            <person name="Ficko-Blean E."/>
            <person name="Wheeler G.L."/>
            <person name="Lohr M."/>
            <person name="Goodson H.V."/>
            <person name="Jenkins J.W."/>
            <person name="Blaby-Haas C.E."/>
            <person name="Helliwell K.E."/>
            <person name="Chan C."/>
            <person name="Marriage T."/>
            <person name="Bhattacharya D."/>
            <person name="Klein A.S."/>
            <person name="Badis Y."/>
            <person name="Brodie J."/>
            <person name="Cao Y."/>
            <person name="Collen J."/>
            <person name="Dittami S.M."/>
            <person name="Gachon C.M."/>
            <person name="Green B.R."/>
            <person name="Karpowicz S."/>
            <person name="Kim J.W."/>
            <person name="Kudahl U."/>
            <person name="Lin S."/>
            <person name="Michel G."/>
            <person name="Mittag M."/>
            <person name="Olson B.J."/>
            <person name="Pangilinan J."/>
            <person name="Peng Y."/>
            <person name="Qiu H."/>
            <person name="Shu S."/>
            <person name="Singer J.T."/>
            <person name="Smith A.G."/>
            <person name="Sprecher B.N."/>
            <person name="Wagner V."/>
            <person name="Wang W."/>
            <person name="Wang Z.-Y."/>
            <person name="Yan J."/>
            <person name="Yarish C."/>
            <person name="Zoeuner-Riek S."/>
            <person name="Zhuang Y."/>
            <person name="Zou Y."/>
            <person name="Lindquist E.A."/>
            <person name="Grimwood J."/>
            <person name="Barry K."/>
            <person name="Rokhsar D.S."/>
            <person name="Schmutz J."/>
            <person name="Stiller J.W."/>
            <person name="Grossman A.R."/>
            <person name="Prochnik S.E."/>
        </authorList>
    </citation>
    <scope>NUCLEOTIDE SEQUENCE [LARGE SCALE GENOMIC DNA]</scope>
    <source>
        <strain evidence="3">4086291</strain>
    </source>
</reference>
<dbReference type="Pfam" id="PF07683">
    <property type="entry name" value="CobW_C"/>
    <property type="match status" value="1"/>
</dbReference>
<gene>
    <name evidence="3" type="ORF">BU14_0027s0019</name>
</gene>
<evidence type="ECO:0000259" key="2">
    <source>
        <dbReference type="SMART" id="SM00833"/>
    </source>
</evidence>
<feature type="domain" description="CobW C-terminal" evidence="2">
    <location>
        <begin position="408"/>
        <end position="577"/>
    </location>
</feature>
<sequence>MVAAKDAVASVEPVAPSPEGATTPSALTGPRVTVLSGFLGSGKTTLLQHLLTNAPDGKRVAVVVNDMASVNIDAALIRRVGSGPERPAAENETAAPPTMVELQNGCICCTLRDDLIDHLVELARSTPPFDAIIIESTGVAEPQPVAEGFQFEVDPARGSAAGGKAAEESTAAAGGDAEGATASGNGVAEGSRGDALPPGQLQRKAMALNDITPLDTLVTLVDVSTFGEMLATTDAAIDRWGPSGSAVASGTADVKSGEVGAASDSDAEIDSEAADAADKATPDADGTVEPDPEELRPLSQLLVEQVEYANVIVLNKTDLVSAATVDAVRAQVRALNRTADIVETTRSRVPFSSVVATNAFDDLRVSSGVGWLMDMRAADGGSDGAPLPRVPAAADGVAGRSELEEFNISSFIYRRRKPFHPGRLAGALDALCAMGEAVLRAKGFVWVATRHDEYGDLSKAGATWTLESGGMWFTAEPQYRRMAARKFGAAPPLHVPATAGPDVALSAKEEKERLAAKERGTTATAASDEDNDDEGDEPIESVLSDFDPVLGDRRQEVVVIGRGLSQKDVELVLDGALLKDDEFAVGSRQWAKIPDELESWSDEDDDDEQDDDEGEDDGDGDGNATRSQSASNSSDEDDDMGDETPSKKVPVAKCKKAAAGATVGGATKCVETDCTVVHAQGKRSLKDLTIDAAVLGESKKTKS</sequence>
<accession>A0A1X6PJZ2</accession>
<dbReference type="Proteomes" id="UP000218209">
    <property type="component" value="Unassembled WGS sequence"/>
</dbReference>
<dbReference type="SMART" id="SM00833">
    <property type="entry name" value="CobW_C"/>
    <property type="match status" value="1"/>
</dbReference>
<feature type="region of interest" description="Disordered" evidence="1">
    <location>
        <begin position="156"/>
        <end position="198"/>
    </location>
</feature>
<feature type="region of interest" description="Disordered" evidence="1">
    <location>
        <begin position="594"/>
        <end position="654"/>
    </location>
</feature>
<feature type="compositionally biased region" description="Acidic residues" evidence="1">
    <location>
        <begin position="527"/>
        <end position="539"/>
    </location>
</feature>
<dbReference type="SUPFAM" id="SSF52540">
    <property type="entry name" value="P-loop containing nucleoside triphosphate hydrolases"/>
    <property type="match status" value="1"/>
</dbReference>
<dbReference type="InterPro" id="IPR027417">
    <property type="entry name" value="P-loop_NTPase"/>
</dbReference>
<feature type="region of interest" description="Disordered" evidence="1">
    <location>
        <begin position="1"/>
        <end position="28"/>
    </location>
</feature>
<dbReference type="InterPro" id="IPR011629">
    <property type="entry name" value="CobW-like_C"/>
</dbReference>